<proteinExistence type="predicted"/>
<dbReference type="AlphaFoldDB" id="A0A552F1D9"/>
<organism evidence="1 2">
    <name type="scientific">Microcystis aeruginosa Ma_MB_F_20061100_S20D</name>
    <dbReference type="NCBI Taxonomy" id="2486253"/>
    <lineage>
        <taxon>Bacteria</taxon>
        <taxon>Bacillati</taxon>
        <taxon>Cyanobacteriota</taxon>
        <taxon>Cyanophyceae</taxon>
        <taxon>Oscillatoriophycideae</taxon>
        <taxon>Chroococcales</taxon>
        <taxon>Microcystaceae</taxon>
        <taxon>Microcystis</taxon>
    </lineage>
</organism>
<accession>A0A552F1D9</accession>
<evidence type="ECO:0000313" key="1">
    <source>
        <dbReference type="EMBL" id="TRU40517.1"/>
    </source>
</evidence>
<name>A0A552F1D9_MICAE</name>
<dbReference type="EMBL" id="SFBH01000008">
    <property type="protein sequence ID" value="TRU40517.1"/>
    <property type="molecule type" value="Genomic_DNA"/>
</dbReference>
<sequence length="234" mass="27201">MHYSEAEQKLEQLFESRNYKLLIQQRLRHVHQDLIYTCSNGAAIYISYPGLKARIGRNGKIVYDYRVDIVTSQLSTSLSHANIIVDIYNKCLQGFDRELMKQILIGAAREGQIDVNQYSQVKSYSYCAVNQSILRCAMVAHTALGKSYNSTANQSDLTFEELFSSIFWIVLQEDINYPMPRYQGRKMPFSRYLEALHCFESDHTLDEVISRALVEGYPPSDWIDMDYSFRRFIN</sequence>
<dbReference type="Proteomes" id="UP000315113">
    <property type="component" value="Unassembled WGS sequence"/>
</dbReference>
<gene>
    <name evidence="1" type="ORF">EWV78_00800</name>
</gene>
<evidence type="ECO:0000313" key="2">
    <source>
        <dbReference type="Proteomes" id="UP000315113"/>
    </source>
</evidence>
<comment type="caution">
    <text evidence="1">The sequence shown here is derived from an EMBL/GenBank/DDBJ whole genome shotgun (WGS) entry which is preliminary data.</text>
</comment>
<reference evidence="1 2" key="1">
    <citation type="submission" date="2019-01" db="EMBL/GenBank/DDBJ databases">
        <title>Coherence of Microcystis species and biogeography revealed through population genomics.</title>
        <authorList>
            <person name="Perez-Carrascal O.M."/>
            <person name="Terrat Y."/>
            <person name="Giani A."/>
            <person name="Fortin N."/>
            <person name="Tromas N."/>
            <person name="Shapiro B.J."/>
        </authorList>
    </citation>
    <scope>NUCLEOTIDE SEQUENCE [LARGE SCALE GENOMIC DNA]</scope>
    <source>
        <strain evidence="1">Ma_MB_F_20061100_S20D</strain>
    </source>
</reference>
<protein>
    <submittedName>
        <fullName evidence="1">Uncharacterized protein</fullName>
    </submittedName>
</protein>